<dbReference type="PANTHER" id="PTHR11967:SF2">
    <property type="entry name" value="ALPHA-1-ACID GLYCOPROTEIN 1"/>
    <property type="match status" value="1"/>
</dbReference>
<feature type="chain" id="PRO_5033984721" description="Alpha-1-acid glycoprotein" evidence="13">
    <location>
        <begin position="19"/>
        <end position="203"/>
    </location>
</feature>
<dbReference type="Gene3D" id="2.40.128.20">
    <property type="match status" value="1"/>
</dbReference>
<dbReference type="Pfam" id="PF00061">
    <property type="entry name" value="Lipocalin"/>
    <property type="match status" value="1"/>
</dbReference>
<dbReference type="FunFam" id="2.40.128.20:FF:000012">
    <property type="entry name" value="Alpha-1-acid glycoprotein 2"/>
    <property type="match status" value="1"/>
</dbReference>
<comment type="function">
    <text evidence="10">Functions as transport protein in the blood stream.</text>
</comment>
<evidence type="ECO:0000256" key="8">
    <source>
        <dbReference type="ARBA" id="ARBA00023180"/>
    </source>
</evidence>
<dbReference type="PRINTS" id="PR00708">
    <property type="entry name" value="A1AGLPROTEIN"/>
</dbReference>
<evidence type="ECO:0000313" key="15">
    <source>
        <dbReference type="Ensembl" id="ENSPEMP00000005077.2"/>
    </source>
</evidence>
<evidence type="ECO:0000313" key="16">
    <source>
        <dbReference type="Proteomes" id="UP000694547"/>
    </source>
</evidence>
<keyword evidence="16" id="KW-1185">Reference proteome</keyword>
<evidence type="ECO:0000256" key="13">
    <source>
        <dbReference type="SAM" id="SignalP"/>
    </source>
</evidence>
<dbReference type="SUPFAM" id="SSF50814">
    <property type="entry name" value="Lipocalins"/>
    <property type="match status" value="1"/>
</dbReference>
<keyword evidence="5 10" id="KW-0964">Secreted</keyword>
<dbReference type="PIRSF" id="PIRSF036899">
    <property type="entry name" value="AGP"/>
    <property type="match status" value="1"/>
</dbReference>
<evidence type="ECO:0000256" key="4">
    <source>
        <dbReference type="ARBA" id="ARBA00022486"/>
    </source>
</evidence>
<name>A0A8C8TAR2_PERMB</name>
<dbReference type="CDD" id="cd19451">
    <property type="entry name" value="lipocalin_AGP-like"/>
    <property type="match status" value="1"/>
</dbReference>
<protein>
    <recommendedName>
        <fullName evidence="10">Alpha-1-acid glycoprotein</fullName>
    </recommendedName>
</protein>
<dbReference type="Proteomes" id="UP000694547">
    <property type="component" value="Chromosome 2"/>
</dbReference>
<feature type="domain" description="Lipocalin/cytosolic fatty-acid binding" evidence="14">
    <location>
        <begin position="40"/>
        <end position="182"/>
    </location>
</feature>
<comment type="subcellular location">
    <subcellularLocation>
        <location evidence="1 10">Secreted</location>
    </subcellularLocation>
</comment>
<comment type="similarity">
    <text evidence="2 10">Belongs to the calycin superfamily. Lipocalin family.</text>
</comment>
<feature type="signal peptide" evidence="13">
    <location>
        <begin position="1"/>
        <end position="18"/>
    </location>
</feature>
<keyword evidence="8 12" id="KW-0325">Glycoprotein</keyword>
<evidence type="ECO:0000256" key="7">
    <source>
        <dbReference type="ARBA" id="ARBA00023157"/>
    </source>
</evidence>
<evidence type="ECO:0000256" key="2">
    <source>
        <dbReference type="ARBA" id="ARBA00006889"/>
    </source>
</evidence>
<keyword evidence="4" id="KW-0011">Acute phase</keyword>
<evidence type="ECO:0000256" key="12">
    <source>
        <dbReference type="PIRSR" id="PIRSR036899-51"/>
    </source>
</evidence>
<evidence type="ECO:0000256" key="9">
    <source>
        <dbReference type="ARBA" id="ARBA00046193"/>
    </source>
</evidence>
<evidence type="ECO:0000256" key="11">
    <source>
        <dbReference type="PIRSR" id="PIRSR036899-50"/>
    </source>
</evidence>
<reference evidence="15" key="2">
    <citation type="submission" date="2025-08" db="UniProtKB">
        <authorList>
            <consortium name="Ensembl"/>
        </authorList>
    </citation>
    <scope>IDENTIFICATION</scope>
</reference>
<dbReference type="InterPro" id="IPR000566">
    <property type="entry name" value="Lipocln_cytosolic_FA-bd_dom"/>
</dbReference>
<feature type="disulfide bond" evidence="11">
    <location>
        <begin position="90"/>
        <end position="186"/>
    </location>
</feature>
<evidence type="ECO:0000256" key="5">
    <source>
        <dbReference type="ARBA" id="ARBA00022525"/>
    </source>
</evidence>
<evidence type="ECO:0000256" key="6">
    <source>
        <dbReference type="ARBA" id="ARBA00022729"/>
    </source>
</evidence>
<dbReference type="InterPro" id="IPR012674">
    <property type="entry name" value="Calycin"/>
</dbReference>
<proteinExistence type="inferred from homology"/>
<dbReference type="PANTHER" id="PTHR11967">
    <property type="entry name" value="ALPHA-1-ACID GLYCOPROTEIN"/>
    <property type="match status" value="1"/>
</dbReference>
<keyword evidence="12" id="KW-0873">Pyrrolidone carboxylic acid</keyword>
<comment type="function">
    <text evidence="9">Functions as a transport protein in the blood stream. Binds various ligands in the interior of its beta-barrel domain. Appears to function in modulating the activity of the immune system during the acute-phase reaction.</text>
</comment>
<feature type="modified residue" description="Pyrrolidone carboxylic acid" evidence="12">
    <location>
        <position position="19"/>
    </location>
</feature>
<sequence length="203" mass="23159">MALRRVLVILSLLPLLEAQNPEHANITGIPITNDTLSWLSGKWFYIGSALHNLVFKQAAQKIQAEYFYFTPNVTDDTILLQEYQTMEDRCVYNVSKLGVQRENGTISKLGEDGAVEFLAHLKVFKRHGGFLLAFAPQDEKNRGLSLYGRRLPDVSPELLEEFQKAVKSLGMKESEIIYTDWKKDMCSQQQEQSEQEKKTEEGS</sequence>
<dbReference type="GO" id="GO:0006953">
    <property type="term" value="P:acute-phase response"/>
    <property type="evidence" value="ECO:0007669"/>
    <property type="project" value="UniProtKB-KW"/>
</dbReference>
<dbReference type="AlphaFoldDB" id="A0A8C8TAR2"/>
<evidence type="ECO:0000259" key="14">
    <source>
        <dbReference type="Pfam" id="PF00061"/>
    </source>
</evidence>
<dbReference type="GeneTree" id="ENSGT00390000012130"/>
<accession>A0A8C8TAR2</accession>
<reference evidence="15" key="3">
    <citation type="submission" date="2025-09" db="UniProtKB">
        <authorList>
            <consortium name="Ensembl"/>
        </authorList>
    </citation>
    <scope>IDENTIFICATION</scope>
</reference>
<organism evidence="15 16">
    <name type="scientific">Peromyscus maniculatus bairdii</name>
    <name type="common">Prairie deer mouse</name>
    <dbReference type="NCBI Taxonomy" id="230844"/>
    <lineage>
        <taxon>Eukaryota</taxon>
        <taxon>Metazoa</taxon>
        <taxon>Chordata</taxon>
        <taxon>Craniata</taxon>
        <taxon>Vertebrata</taxon>
        <taxon>Euteleostomi</taxon>
        <taxon>Mammalia</taxon>
        <taxon>Eutheria</taxon>
        <taxon>Euarchontoglires</taxon>
        <taxon>Glires</taxon>
        <taxon>Rodentia</taxon>
        <taxon>Myomorpha</taxon>
        <taxon>Muroidea</taxon>
        <taxon>Cricetidae</taxon>
        <taxon>Neotominae</taxon>
        <taxon>Peromyscus</taxon>
    </lineage>
</organism>
<keyword evidence="7 11" id="KW-1015">Disulfide bond</keyword>
<evidence type="ECO:0000256" key="1">
    <source>
        <dbReference type="ARBA" id="ARBA00004613"/>
    </source>
</evidence>
<dbReference type="GO" id="GO:0005615">
    <property type="term" value="C:extracellular space"/>
    <property type="evidence" value="ECO:0007669"/>
    <property type="project" value="InterPro"/>
</dbReference>
<evidence type="ECO:0000256" key="3">
    <source>
        <dbReference type="ARBA" id="ARBA00022448"/>
    </source>
</evidence>
<dbReference type="Ensembl" id="ENSPEMT00000009000.2">
    <property type="protein sequence ID" value="ENSPEMP00000005077.2"/>
    <property type="gene ID" value="ENSPEMG00000007537.2"/>
</dbReference>
<reference evidence="15 16" key="1">
    <citation type="submission" date="2018-10" db="EMBL/GenBank/DDBJ databases">
        <title>Improved assembly of the deer mouse Peromyscus maniculatus genome.</title>
        <authorList>
            <person name="Lassance J.-M."/>
            <person name="Hoekstra H.E."/>
        </authorList>
    </citation>
    <scope>NUCLEOTIDE SEQUENCE [LARGE SCALE GENOMIC DNA]</scope>
</reference>
<dbReference type="GO" id="GO:0002682">
    <property type="term" value="P:regulation of immune system process"/>
    <property type="evidence" value="ECO:0007669"/>
    <property type="project" value="InterPro"/>
</dbReference>
<dbReference type="InterPro" id="IPR001500">
    <property type="entry name" value="A1A_glycop"/>
</dbReference>
<evidence type="ECO:0000256" key="10">
    <source>
        <dbReference type="PIRNR" id="PIRNR036899"/>
    </source>
</evidence>
<keyword evidence="3 10" id="KW-0813">Transport</keyword>
<keyword evidence="6 13" id="KW-0732">Signal</keyword>